<accession>A0A2V5HQF2</accession>
<feature type="region of interest" description="Disordered" evidence="1">
    <location>
        <begin position="58"/>
        <end position="486"/>
    </location>
</feature>
<feature type="region of interest" description="Disordered" evidence="1">
    <location>
        <begin position="558"/>
        <end position="588"/>
    </location>
</feature>
<dbReference type="OMA" id="NPHHPGV"/>
<feature type="compositionally biased region" description="Basic and acidic residues" evidence="1">
    <location>
        <begin position="136"/>
        <end position="147"/>
    </location>
</feature>
<dbReference type="AlphaFoldDB" id="A0A2V5HQF2"/>
<gene>
    <name evidence="2" type="ORF">BO99DRAFT_34944</name>
</gene>
<name>A0A2V5HQF2_ASPV1</name>
<evidence type="ECO:0000256" key="1">
    <source>
        <dbReference type="SAM" id="MobiDB-lite"/>
    </source>
</evidence>
<reference evidence="2 3" key="1">
    <citation type="submission" date="2018-02" db="EMBL/GenBank/DDBJ databases">
        <title>The genomes of Aspergillus section Nigri reveals drivers in fungal speciation.</title>
        <authorList>
            <consortium name="DOE Joint Genome Institute"/>
            <person name="Vesth T.C."/>
            <person name="Nybo J."/>
            <person name="Theobald S."/>
            <person name="Brandl J."/>
            <person name="Frisvad J.C."/>
            <person name="Nielsen K.F."/>
            <person name="Lyhne E.K."/>
            <person name="Kogle M.E."/>
            <person name="Kuo A."/>
            <person name="Riley R."/>
            <person name="Clum A."/>
            <person name="Nolan M."/>
            <person name="Lipzen A."/>
            <person name="Salamov A."/>
            <person name="Henrissat B."/>
            <person name="Wiebenga A."/>
            <person name="De vries R.P."/>
            <person name="Grigoriev I.V."/>
            <person name="Mortensen U.H."/>
            <person name="Andersen M.R."/>
            <person name="Baker S.E."/>
        </authorList>
    </citation>
    <scope>NUCLEOTIDE SEQUENCE [LARGE SCALE GENOMIC DNA]</scope>
    <source>
        <strain evidence="2 3">CBS 115571</strain>
    </source>
</reference>
<dbReference type="EMBL" id="KZ825220">
    <property type="protein sequence ID" value="PYI14137.1"/>
    <property type="molecule type" value="Genomic_DNA"/>
</dbReference>
<evidence type="ECO:0000313" key="2">
    <source>
        <dbReference type="EMBL" id="PYI14137.1"/>
    </source>
</evidence>
<evidence type="ECO:0000313" key="3">
    <source>
        <dbReference type="Proteomes" id="UP000249829"/>
    </source>
</evidence>
<organism evidence="2 3">
    <name type="scientific">Aspergillus violaceofuscus (strain CBS 115571)</name>
    <dbReference type="NCBI Taxonomy" id="1450538"/>
    <lineage>
        <taxon>Eukaryota</taxon>
        <taxon>Fungi</taxon>
        <taxon>Dikarya</taxon>
        <taxon>Ascomycota</taxon>
        <taxon>Pezizomycotina</taxon>
        <taxon>Eurotiomycetes</taxon>
        <taxon>Eurotiomycetidae</taxon>
        <taxon>Eurotiales</taxon>
        <taxon>Aspergillaceae</taxon>
        <taxon>Aspergillus</taxon>
    </lineage>
</organism>
<feature type="compositionally biased region" description="Basic and acidic residues" evidence="1">
    <location>
        <begin position="374"/>
        <end position="383"/>
    </location>
</feature>
<evidence type="ECO:0008006" key="4">
    <source>
        <dbReference type="Google" id="ProtNLM"/>
    </source>
</evidence>
<feature type="compositionally biased region" description="Polar residues" evidence="1">
    <location>
        <begin position="190"/>
        <end position="200"/>
    </location>
</feature>
<feature type="compositionally biased region" description="Basic and acidic residues" evidence="1">
    <location>
        <begin position="473"/>
        <end position="485"/>
    </location>
</feature>
<feature type="compositionally biased region" description="Polar residues" evidence="1">
    <location>
        <begin position="211"/>
        <end position="222"/>
    </location>
</feature>
<feature type="compositionally biased region" description="Basic and acidic residues" evidence="1">
    <location>
        <begin position="399"/>
        <end position="415"/>
    </location>
</feature>
<feature type="compositionally biased region" description="Low complexity" evidence="1">
    <location>
        <begin position="148"/>
        <end position="171"/>
    </location>
</feature>
<feature type="compositionally biased region" description="Low complexity" evidence="1">
    <location>
        <begin position="264"/>
        <end position="293"/>
    </location>
</feature>
<feature type="region of interest" description="Disordered" evidence="1">
    <location>
        <begin position="1"/>
        <end position="46"/>
    </location>
</feature>
<keyword evidence="3" id="KW-1185">Reference proteome</keyword>
<feature type="compositionally biased region" description="Low complexity" evidence="1">
    <location>
        <begin position="384"/>
        <end position="396"/>
    </location>
</feature>
<feature type="compositionally biased region" description="Polar residues" evidence="1">
    <location>
        <begin position="308"/>
        <end position="322"/>
    </location>
</feature>
<protein>
    <recommendedName>
        <fullName evidence="4">Mucin-7</fullName>
    </recommendedName>
</protein>
<proteinExistence type="predicted"/>
<dbReference type="Proteomes" id="UP000249829">
    <property type="component" value="Unassembled WGS sequence"/>
</dbReference>
<sequence>MNDTGGHPGVRSLLAKFETNQTSAPSPPSRGRSPAGSDNSGSARPLSKIRASFVAVDGATQPNPLAGLRSVSVRSDSPAGPTRVRSFHSDDMEGGLKSPLSPTGNGFPWRTSAPTTTEQEVAPKATMEKVATPLVEEAKPLEDKENTPAENTTAPTAAASNPPSPKKTAAPRPAAIQVAKRSSPVKPATKSPTHPRTPTSPAKPVDHSTKTTRASRPSTTAKPTPHEPAKVAAHKTSRPSLNPATKPATRTVRPSASARDLTKPTASSVSRTTRTVSSSTRPSATTSTTSTTAKKGPTAVPSAPLSRKPSTLKNASATTQRRAITPTAASLRRQAPRASPPERPHSRTSNSSSKPVDEGFLARMMRPTASSASKSHDKVDIKSPPRTTRTTQAPRRVPSKLESRPPRLTKPDNGKQRGASAEPQKPQPKPEQDAAPKETLASHVALQEKLAEPEPIVPEETPVEAPAVEEEIKEPKEPEEPKEPVVEEVVAPVTEAPAETPVIPDGDEASEEPAIVDEHVAEPLSSVPEDHAVAPAEPATDEAFEPEDLAEEVVPIETPADIATETSEKTPLEASNDVNLDMDKLAIN</sequence>